<organism evidence="12 13">
    <name type="scientific">Biomphalaria glabrata</name>
    <name type="common">Bloodfluke planorb</name>
    <name type="synonym">Freshwater snail</name>
    <dbReference type="NCBI Taxonomy" id="6526"/>
    <lineage>
        <taxon>Eukaryota</taxon>
        <taxon>Metazoa</taxon>
        <taxon>Spiralia</taxon>
        <taxon>Lophotrochozoa</taxon>
        <taxon>Mollusca</taxon>
        <taxon>Gastropoda</taxon>
        <taxon>Heterobranchia</taxon>
        <taxon>Euthyneura</taxon>
        <taxon>Panpulmonata</taxon>
        <taxon>Hygrophila</taxon>
        <taxon>Lymnaeoidea</taxon>
        <taxon>Planorbidae</taxon>
        <taxon>Biomphalaria</taxon>
    </lineage>
</organism>
<evidence type="ECO:0000256" key="10">
    <source>
        <dbReference type="SAM" id="MobiDB-lite"/>
    </source>
</evidence>
<dbReference type="AlphaFoldDB" id="A0A2C9K0E9"/>
<dbReference type="GO" id="GO:0001614">
    <property type="term" value="F:purinergic nucleotide receptor activity"/>
    <property type="evidence" value="ECO:0007669"/>
    <property type="project" value="InterPro"/>
</dbReference>
<dbReference type="KEGG" id="bgt:106075106"/>
<comment type="similarity">
    <text evidence="2">Belongs to the P2X receptor family.</text>
</comment>
<dbReference type="PANTHER" id="PTHR10125">
    <property type="entry name" value="P2X PURINOCEPTOR"/>
    <property type="match status" value="1"/>
</dbReference>
<reference evidence="12" key="1">
    <citation type="submission" date="2020-05" db="UniProtKB">
        <authorList>
            <consortium name="EnsemblMetazoa"/>
        </authorList>
    </citation>
    <scope>IDENTIFICATION</scope>
    <source>
        <strain evidence="12">BB02</strain>
    </source>
</reference>
<sequence>MSRCSPLLAVASAFLFEYNTPRIVHIKSKKVGVTNRLLQLGIISYIIGFVLVYKKGYQDFDTVQSAVTTKVKGIALSNQSHLPDIGLRTWDVADYVIPPQENNAAFVMTNVIPTLGQTQSTCPEDPSIKGSNCTDDSSYCSGLKGTILDKGNGPFTGRCVNSTDGVNKVCEIYGWCQVENSSGKCNVILDKQCEVLGSYKIDYIATATKFTPFYYLFFYYFRRNILNIYKNDNDLSSCRWNSSDSKGKYCPILLLGDIALAANQDYDKLAQKGAILQIVIDWTCDLDKSVDECLPEYSFKRLDSSDYNVSNGFNFRYADYYALKENDTLRQYRNLYKATGIMFVITVQGKAGKFNVIPLILNFSSGLALLTITVIICDVLVLYFLQARSYYREYKYLQVEGRDAFQITDHRNLKIFDRDGDHEHKGTSVKRDTNPTISASYDGHGTDT</sequence>
<accession>A0A2C9K0E9</accession>
<dbReference type="GO" id="GO:0005886">
    <property type="term" value="C:plasma membrane"/>
    <property type="evidence" value="ECO:0007669"/>
    <property type="project" value="InterPro"/>
</dbReference>
<evidence type="ECO:0000256" key="5">
    <source>
        <dbReference type="ARBA" id="ARBA00022989"/>
    </source>
</evidence>
<evidence type="ECO:0000256" key="7">
    <source>
        <dbReference type="ARBA" id="ARBA00023136"/>
    </source>
</evidence>
<dbReference type="GO" id="GO:0098794">
    <property type="term" value="C:postsynapse"/>
    <property type="evidence" value="ECO:0007669"/>
    <property type="project" value="GOC"/>
</dbReference>
<evidence type="ECO:0000256" key="11">
    <source>
        <dbReference type="SAM" id="Phobius"/>
    </source>
</evidence>
<dbReference type="Pfam" id="PF00864">
    <property type="entry name" value="P2X_receptor"/>
    <property type="match status" value="1"/>
</dbReference>
<dbReference type="NCBIfam" id="TIGR00863">
    <property type="entry name" value="P2X"/>
    <property type="match status" value="1"/>
</dbReference>
<keyword evidence="8" id="KW-1071">Ligand-gated ion channel</keyword>
<evidence type="ECO:0000313" key="12">
    <source>
        <dbReference type="EnsemblMetazoa" id="BGLB011020-PB"/>
    </source>
</evidence>
<dbReference type="OrthoDB" id="494673at2759"/>
<dbReference type="InterPro" id="IPR059116">
    <property type="entry name" value="P2X_receptor"/>
</dbReference>
<evidence type="ECO:0000256" key="6">
    <source>
        <dbReference type="ARBA" id="ARBA00023065"/>
    </source>
</evidence>
<keyword evidence="4 11" id="KW-0812">Transmembrane</keyword>
<gene>
    <name evidence="12" type="primary">106075106</name>
</gene>
<dbReference type="GO" id="GO:0033198">
    <property type="term" value="P:response to ATP"/>
    <property type="evidence" value="ECO:0007669"/>
    <property type="project" value="InterPro"/>
</dbReference>
<evidence type="ECO:0000256" key="9">
    <source>
        <dbReference type="ARBA" id="ARBA00023303"/>
    </source>
</evidence>
<dbReference type="EnsemblMetazoa" id="BGLB011020-RB">
    <property type="protein sequence ID" value="BGLB011020-PB"/>
    <property type="gene ID" value="BGLB011020"/>
</dbReference>
<dbReference type="InterPro" id="IPR027309">
    <property type="entry name" value="P2X_extracellular_dom_sf"/>
</dbReference>
<keyword evidence="3" id="KW-0813">Transport</keyword>
<dbReference type="VEuPathDB" id="VectorBase:BGLAX_040149"/>
<keyword evidence="5 11" id="KW-1133">Transmembrane helix</keyword>
<feature type="compositionally biased region" description="Basic and acidic residues" evidence="10">
    <location>
        <begin position="418"/>
        <end position="433"/>
    </location>
</feature>
<dbReference type="PRINTS" id="PR01307">
    <property type="entry name" value="P2XRECEPTOR"/>
</dbReference>
<dbReference type="GO" id="GO:0012505">
    <property type="term" value="C:endomembrane system"/>
    <property type="evidence" value="ECO:0007669"/>
    <property type="project" value="UniProtKB-SubCell"/>
</dbReference>
<dbReference type="Gene3D" id="2.60.490.10">
    <property type="entry name" value="atp-gated p2x4 ion channel domain"/>
    <property type="match status" value="1"/>
</dbReference>
<dbReference type="GO" id="GO:0004931">
    <property type="term" value="F:extracellularly ATP-gated monoatomic cation channel activity"/>
    <property type="evidence" value="ECO:0007669"/>
    <property type="project" value="InterPro"/>
</dbReference>
<evidence type="ECO:0000256" key="2">
    <source>
        <dbReference type="ARBA" id="ARBA00009848"/>
    </source>
</evidence>
<proteinExistence type="inferred from homology"/>
<evidence type="ECO:0000256" key="3">
    <source>
        <dbReference type="ARBA" id="ARBA00022448"/>
    </source>
</evidence>
<name>A0A2C9K0E9_BIOGL</name>
<dbReference type="Gene3D" id="1.10.287.940">
    <property type="entry name" value="atp-gated p2x4 ion channel"/>
    <property type="match status" value="1"/>
</dbReference>
<keyword evidence="9" id="KW-0407">Ion channel</keyword>
<dbReference type="PANTHER" id="PTHR10125:SF31">
    <property type="entry name" value="P2X RECEPTOR E"/>
    <property type="match status" value="1"/>
</dbReference>
<feature type="region of interest" description="Disordered" evidence="10">
    <location>
        <begin position="418"/>
        <end position="448"/>
    </location>
</feature>
<protein>
    <submittedName>
        <fullName evidence="12">Uncharacterized protein</fullName>
    </submittedName>
</protein>
<dbReference type="STRING" id="6526.A0A2C9K0E9"/>
<evidence type="ECO:0000256" key="4">
    <source>
        <dbReference type="ARBA" id="ARBA00022692"/>
    </source>
</evidence>
<evidence type="ECO:0000313" key="13">
    <source>
        <dbReference type="Proteomes" id="UP000076420"/>
    </source>
</evidence>
<dbReference type="Proteomes" id="UP000076420">
    <property type="component" value="Unassembled WGS sequence"/>
</dbReference>
<keyword evidence="7 11" id="KW-0472">Membrane</keyword>
<feature type="transmembrane region" description="Helical" evidence="11">
    <location>
        <begin position="363"/>
        <end position="385"/>
    </location>
</feature>
<evidence type="ECO:0000256" key="1">
    <source>
        <dbReference type="ARBA" id="ARBA00004308"/>
    </source>
</evidence>
<dbReference type="VEuPathDB" id="VectorBase:BGLB011020"/>
<evidence type="ECO:0000256" key="8">
    <source>
        <dbReference type="ARBA" id="ARBA00023286"/>
    </source>
</evidence>
<dbReference type="InterPro" id="IPR001429">
    <property type="entry name" value="P2X_purnocptor"/>
</dbReference>
<keyword evidence="6" id="KW-0406">Ion transport</keyword>
<comment type="subcellular location">
    <subcellularLocation>
        <location evidence="1">Endomembrane system</location>
    </subcellularLocation>
</comment>
<dbReference type="GO" id="GO:0070588">
    <property type="term" value="P:calcium ion transmembrane transport"/>
    <property type="evidence" value="ECO:0007669"/>
    <property type="project" value="TreeGrafter"/>
</dbReference>